<dbReference type="InterPro" id="IPR008279">
    <property type="entry name" value="PEP-util_enz_mobile_dom"/>
</dbReference>
<gene>
    <name evidence="3" type="ORF">J2Z32_002599</name>
</gene>
<dbReference type="GO" id="GO:0008986">
    <property type="term" value="F:pyruvate, water dikinase activity"/>
    <property type="evidence" value="ECO:0007669"/>
    <property type="project" value="UniProtKB-EC"/>
</dbReference>
<keyword evidence="4" id="KW-1185">Reference proteome</keyword>
<dbReference type="Pfam" id="PF01326">
    <property type="entry name" value="PPDK_N"/>
    <property type="match status" value="1"/>
</dbReference>
<dbReference type="PANTHER" id="PTHR43615">
    <property type="entry name" value="PHOSPHOENOLPYRUVATE SYNTHASE-RELATED"/>
    <property type="match status" value="1"/>
</dbReference>
<dbReference type="Gene3D" id="3.30.470.20">
    <property type="entry name" value="ATP-grasp fold, B domain"/>
    <property type="match status" value="1"/>
</dbReference>
<name>A0ABS4FTP7_9BACL</name>
<evidence type="ECO:0000313" key="4">
    <source>
        <dbReference type="Proteomes" id="UP001519272"/>
    </source>
</evidence>
<reference evidence="3 4" key="1">
    <citation type="submission" date="2021-03" db="EMBL/GenBank/DDBJ databases">
        <title>Genomic Encyclopedia of Type Strains, Phase IV (KMG-IV): sequencing the most valuable type-strain genomes for metagenomic binning, comparative biology and taxonomic classification.</title>
        <authorList>
            <person name="Goeker M."/>
        </authorList>
    </citation>
    <scope>NUCLEOTIDE SEQUENCE [LARGE SCALE GENOMIC DNA]</scope>
    <source>
        <strain evidence="3 4">DSM 14349</strain>
    </source>
</reference>
<dbReference type="EC" id="2.7.9.2" evidence="3"/>
<dbReference type="EMBL" id="JAGGKG010000011">
    <property type="protein sequence ID" value="MBP1905951.1"/>
    <property type="molecule type" value="Genomic_DNA"/>
</dbReference>
<accession>A0ABS4FTP7</accession>
<dbReference type="Gene3D" id="3.30.1490.20">
    <property type="entry name" value="ATP-grasp fold, A domain"/>
    <property type="match status" value="1"/>
</dbReference>
<dbReference type="InterPro" id="IPR002192">
    <property type="entry name" value="PPDK_AMP/ATP-bd"/>
</dbReference>
<dbReference type="InterPro" id="IPR036637">
    <property type="entry name" value="Phosphohistidine_dom_sf"/>
</dbReference>
<dbReference type="RefSeq" id="WP_210089556.1">
    <property type="nucleotide sequence ID" value="NZ_JAGGKG010000011.1"/>
</dbReference>
<keyword evidence="3" id="KW-0808">Transferase</keyword>
<sequence length="820" mass="93001">MKYIKMLQDISKGDISSVGGKGANLGEMLKASFPVPNGFCLTVNAFDLFMKHNSLDHLKLRGDELQAKIISGQLPPELEQEIAQCYASLGQKKRVAVRSSATAEDLPEASFAGQQETYLNVLGETELFIAIKKCFASLYSIRAVSYRKQTNFDTANVLLAVVIQEMVESEVSGVLFTADPINQNRDQMMLNAAWGLGEAIVSGKVTPDIYIYNKRKHRLSSKTLGKKELLIVYGKSGIQEITTTTEQKKQFCLTQKQANELFELGLKIEKYYGFPQDIEWAICKDTLYILQSRPITTLNSTKPQPSILTKSQMAVLNNWIEHFPTPLYPLDVEPCDIVDKAKSKVLQDLGISIDGGLRMNDEGIISFSTDRVHLRFKIVKIPFLLHSFINYNINSSITNNEFQNITNELESIASTDITQLSITALVEQLQHIMMLSEKIAYIRFRYNIFPSVVVSKLLQRTLHKIDKNLNEYDLLSNLQYKTWEMNAALSKLTSYIQDNAELEAFITNQEVIENEHITAIQISYPSFWVQLQQFLHEFGWKSNGSYYAFSSVSWNEDITSLFSLTKIVMQSDKYVSSNNKYNEIVSMIEKRYSTKKSAKLLKKIETIRAYHIHREQSLYLIEMCYGLARKMVFRLTTLLPHIFEQPNHILFLTLAEVYALPSNIHNENKSNNINNSQNNNYVHKIKQTIQLRKTNRPQNETLWNSLSYCRKLEDENTLTGISGNRGITQGQVKKILSIQQFDKMQQGDILVCRYTDPSWTPLFVLAGAVVSDTGGPLSHSAIVAREYNIPAVLGCGNATELLQDGDKIIVDGDTGKVHKI</sequence>
<dbReference type="InterPro" id="IPR013815">
    <property type="entry name" value="ATP_grasp_subdomain_1"/>
</dbReference>
<evidence type="ECO:0000259" key="1">
    <source>
        <dbReference type="Pfam" id="PF00391"/>
    </source>
</evidence>
<dbReference type="InterPro" id="IPR051549">
    <property type="entry name" value="PEP_Utilizing_Enz"/>
</dbReference>
<proteinExistence type="predicted"/>
<dbReference type="Proteomes" id="UP001519272">
    <property type="component" value="Unassembled WGS sequence"/>
</dbReference>
<feature type="domain" description="Pyruvate phosphate dikinase AMP/ATP-binding" evidence="2">
    <location>
        <begin position="16"/>
        <end position="306"/>
    </location>
</feature>
<dbReference type="Pfam" id="PF00391">
    <property type="entry name" value="PEP-utilizers"/>
    <property type="match status" value="1"/>
</dbReference>
<comment type="caution">
    <text evidence="3">The sequence shown here is derived from an EMBL/GenBank/DDBJ whole genome shotgun (WGS) entry which is preliminary data.</text>
</comment>
<dbReference type="SUPFAM" id="SSF56059">
    <property type="entry name" value="Glutathione synthetase ATP-binding domain-like"/>
    <property type="match status" value="1"/>
</dbReference>
<evidence type="ECO:0000313" key="3">
    <source>
        <dbReference type="EMBL" id="MBP1905951.1"/>
    </source>
</evidence>
<organism evidence="3 4">
    <name type="scientific">Paenibacillus turicensis</name>
    <dbReference type="NCBI Taxonomy" id="160487"/>
    <lineage>
        <taxon>Bacteria</taxon>
        <taxon>Bacillati</taxon>
        <taxon>Bacillota</taxon>
        <taxon>Bacilli</taxon>
        <taxon>Bacillales</taxon>
        <taxon>Paenibacillaceae</taxon>
        <taxon>Paenibacillus</taxon>
    </lineage>
</organism>
<feature type="domain" description="PEP-utilising enzyme mobile" evidence="1">
    <location>
        <begin position="745"/>
        <end position="815"/>
    </location>
</feature>
<dbReference type="SUPFAM" id="SSF52009">
    <property type="entry name" value="Phosphohistidine domain"/>
    <property type="match status" value="1"/>
</dbReference>
<evidence type="ECO:0000259" key="2">
    <source>
        <dbReference type="Pfam" id="PF01326"/>
    </source>
</evidence>
<dbReference type="PANTHER" id="PTHR43615:SF1">
    <property type="entry name" value="PPDK_N DOMAIN-CONTAINING PROTEIN"/>
    <property type="match status" value="1"/>
</dbReference>
<protein>
    <submittedName>
        <fullName evidence="3">Pyruvate,water dikinase</fullName>
        <ecNumber evidence="3">2.7.9.2</ecNumber>
    </submittedName>
</protein>
<dbReference type="Gene3D" id="3.50.30.10">
    <property type="entry name" value="Phosphohistidine domain"/>
    <property type="match status" value="1"/>
</dbReference>
<keyword evidence="3" id="KW-0670">Pyruvate</keyword>